<reference evidence="1" key="1">
    <citation type="submission" date="2013-11" db="EMBL/GenBank/DDBJ databases">
        <title>The Genome Sequence of Phytophthora parasitica CHvinca01.</title>
        <authorList>
            <consortium name="The Broad Institute Genomics Platform"/>
            <person name="Russ C."/>
            <person name="Tyler B."/>
            <person name="Panabieres F."/>
            <person name="Shan W."/>
            <person name="Tripathy S."/>
            <person name="Grunwald N."/>
            <person name="Machado M."/>
            <person name="Johnson C.S."/>
            <person name="Arredondo F."/>
            <person name="Hong C."/>
            <person name="Coffey M."/>
            <person name="Young S.K."/>
            <person name="Zeng Q."/>
            <person name="Gargeya S."/>
            <person name="Fitzgerald M."/>
            <person name="Abouelleil A."/>
            <person name="Alvarado L."/>
            <person name="Chapman S.B."/>
            <person name="Gainer-Dewar J."/>
            <person name="Goldberg J."/>
            <person name="Griggs A."/>
            <person name="Gujja S."/>
            <person name="Hansen M."/>
            <person name="Howarth C."/>
            <person name="Imamovic A."/>
            <person name="Ireland A."/>
            <person name="Larimer J."/>
            <person name="McCowan C."/>
            <person name="Murphy C."/>
            <person name="Pearson M."/>
            <person name="Poon T.W."/>
            <person name="Priest M."/>
            <person name="Roberts A."/>
            <person name="Saif S."/>
            <person name="Shea T."/>
            <person name="Sykes S."/>
            <person name="Wortman J."/>
            <person name="Nusbaum C."/>
            <person name="Birren B."/>
        </authorList>
    </citation>
    <scope>NUCLEOTIDE SEQUENCE [LARGE SCALE GENOMIC DNA]</scope>
    <source>
        <strain evidence="1">CHvinca01</strain>
    </source>
</reference>
<accession>W2LRI1</accession>
<dbReference type="AlphaFoldDB" id="W2LRI1"/>
<organism evidence="1">
    <name type="scientific">Phytophthora nicotianae</name>
    <name type="common">Potato buckeye rot agent</name>
    <name type="synonym">Phytophthora parasitica</name>
    <dbReference type="NCBI Taxonomy" id="4792"/>
    <lineage>
        <taxon>Eukaryota</taxon>
        <taxon>Sar</taxon>
        <taxon>Stramenopiles</taxon>
        <taxon>Oomycota</taxon>
        <taxon>Peronosporomycetes</taxon>
        <taxon>Peronosporales</taxon>
        <taxon>Peronosporaceae</taxon>
        <taxon>Phytophthora</taxon>
    </lineage>
</organism>
<dbReference type="Proteomes" id="UP000054423">
    <property type="component" value="Unassembled WGS sequence"/>
</dbReference>
<evidence type="ECO:0000313" key="1">
    <source>
        <dbReference type="EMBL" id="ETM00017.1"/>
    </source>
</evidence>
<sequence>MDIKESVCNPSEQDTEIETIATDALLDESSDVLFIQTSSGESHEPENGIEENTKQLAHEENTQQKMNAVRRVICMLVNNPDSEDKLMKVLRFLQSTIHDLNIYSCYHCFELYFDGVAVAAPPGQVH</sequence>
<dbReference type="EMBL" id="KI678199">
    <property type="protein sequence ID" value="ETM00017.1"/>
    <property type="molecule type" value="Genomic_DNA"/>
</dbReference>
<dbReference type="VEuPathDB" id="FungiDB:PPTG_16355"/>
<proteinExistence type="predicted"/>
<gene>
    <name evidence="1" type="ORF">L917_03228</name>
</gene>
<protein>
    <submittedName>
        <fullName evidence="1">Uncharacterized protein</fullName>
    </submittedName>
</protein>
<name>W2LRI1_PHYNI</name>